<reference evidence="1" key="2">
    <citation type="submission" date="2021-04" db="EMBL/GenBank/DDBJ databases">
        <authorList>
            <person name="Gilroy R."/>
        </authorList>
    </citation>
    <scope>NUCLEOTIDE SEQUENCE</scope>
    <source>
        <strain evidence="1">ChiHjej12B11-16260</strain>
    </source>
</reference>
<comment type="caution">
    <text evidence="1">The sequence shown here is derived from an EMBL/GenBank/DDBJ whole genome shotgun (WGS) entry which is preliminary data.</text>
</comment>
<proteinExistence type="predicted"/>
<organism evidence="1 2">
    <name type="scientific">Candidatus Barnesiella excrementipullorum</name>
    <dbReference type="NCBI Taxonomy" id="2838479"/>
    <lineage>
        <taxon>Bacteria</taxon>
        <taxon>Pseudomonadati</taxon>
        <taxon>Bacteroidota</taxon>
        <taxon>Bacteroidia</taxon>
        <taxon>Bacteroidales</taxon>
        <taxon>Barnesiellaceae</taxon>
        <taxon>Barnesiella</taxon>
    </lineage>
</organism>
<name>A0A9D2APP3_9BACT</name>
<dbReference type="AlphaFoldDB" id="A0A9D2APP3"/>
<protein>
    <submittedName>
        <fullName evidence="1">Uncharacterized protein</fullName>
    </submittedName>
</protein>
<gene>
    <name evidence="1" type="ORF">H9982_03880</name>
</gene>
<sequence>MYAKKKKEDKDTYAWRYEIEPVEGAVPGACRVKVWTYAKKADKAIAQAPKNAVHGIIFKGYAANPEARVPGRRAMVTDYAVEQEFADYFEEFFADGGRYMRFVSLVNNGAPMAGDVIKVGKEYKMGIIVMVKTDELRKELESAGVLKSLNSGF</sequence>
<evidence type="ECO:0000313" key="2">
    <source>
        <dbReference type="Proteomes" id="UP000824246"/>
    </source>
</evidence>
<dbReference type="Proteomes" id="UP000824246">
    <property type="component" value="Unassembled WGS sequence"/>
</dbReference>
<reference evidence="1" key="1">
    <citation type="journal article" date="2021" name="PeerJ">
        <title>Extensive microbial diversity within the chicken gut microbiome revealed by metagenomics and culture.</title>
        <authorList>
            <person name="Gilroy R."/>
            <person name="Ravi A."/>
            <person name="Getino M."/>
            <person name="Pursley I."/>
            <person name="Horton D.L."/>
            <person name="Alikhan N.F."/>
            <person name="Baker D."/>
            <person name="Gharbi K."/>
            <person name="Hall N."/>
            <person name="Watson M."/>
            <person name="Adriaenssens E.M."/>
            <person name="Foster-Nyarko E."/>
            <person name="Jarju S."/>
            <person name="Secka A."/>
            <person name="Antonio M."/>
            <person name="Oren A."/>
            <person name="Chaudhuri R.R."/>
            <person name="La Ragione R."/>
            <person name="Hildebrand F."/>
            <person name="Pallen M.J."/>
        </authorList>
    </citation>
    <scope>NUCLEOTIDE SEQUENCE</scope>
    <source>
        <strain evidence="1">ChiHjej12B11-16260</strain>
    </source>
</reference>
<dbReference type="EMBL" id="DXFB01000106">
    <property type="protein sequence ID" value="HIX45340.1"/>
    <property type="molecule type" value="Genomic_DNA"/>
</dbReference>
<accession>A0A9D2APP3</accession>
<evidence type="ECO:0000313" key="1">
    <source>
        <dbReference type="EMBL" id="HIX45340.1"/>
    </source>
</evidence>